<dbReference type="EMBL" id="JALJOV010000219">
    <property type="protein sequence ID" value="KAK9865761.1"/>
    <property type="molecule type" value="Genomic_DNA"/>
</dbReference>
<feature type="region of interest" description="Disordered" evidence="1">
    <location>
        <begin position="241"/>
        <end position="465"/>
    </location>
</feature>
<organism evidence="2 3">
    <name type="scientific">Apatococcus fuscideae</name>
    <dbReference type="NCBI Taxonomy" id="2026836"/>
    <lineage>
        <taxon>Eukaryota</taxon>
        <taxon>Viridiplantae</taxon>
        <taxon>Chlorophyta</taxon>
        <taxon>core chlorophytes</taxon>
        <taxon>Trebouxiophyceae</taxon>
        <taxon>Chlorellales</taxon>
        <taxon>Chlorellaceae</taxon>
        <taxon>Apatococcus</taxon>
    </lineage>
</organism>
<gene>
    <name evidence="2" type="ORF">WJX84_007412</name>
</gene>
<sequence>MGISSRTGGPSHGLVTVEVSSSCILAAGVNSTWQFVRDFSACWAQGVDLHEGQRIIFSEMQAGVPGTTVGALRTLYFASIQARGQILEQLAALDDIDHYMRWHTVSHEANVNPFPGAYLNASCMLRLKPITTGCQTLLEFVTTFLTEPEQAEGMQVCLFHHQNRAMATLQQSVSAHAQAMPGHPSNPASISGFPMTSVPLSSGHSAASFQQGSSAPAPAAVITSLAELGTAFRQGLSLASDTPSTFNPQPSWSSLEASSCTSPREPYWLSGRPPSHGMPSGPPLTNSCANSGGSSPGMRSDWPDAAMRHPGVLRPHRQSPFTSNRGWQSGGRGVASGMATPDGAHTRSPTAPHSPAGHPHPSPGPLSRQPSVPLSRQPSMQSGQPSHLGSPPAPSLLKSQHPQPTMDHITQASPFASAASQTPPPGSPVHAATQLGIPVSPDHAAAAHSQPAHSAFDQHARGSSERVHWVDTPAMIPPTFSSPFAAAASGPADHHPVPPTLSSAFAAAANAPAEPSSVPPTFASPFAAAAASPPMPSLVAEGGPNLLERKSAESAGTPMHHV</sequence>
<dbReference type="InterPro" id="IPR023393">
    <property type="entry name" value="START-like_dom_sf"/>
</dbReference>
<dbReference type="Proteomes" id="UP001485043">
    <property type="component" value="Unassembled WGS sequence"/>
</dbReference>
<dbReference type="Gene3D" id="3.30.530.20">
    <property type="match status" value="1"/>
</dbReference>
<feature type="compositionally biased region" description="Basic and acidic residues" evidence="1">
    <location>
        <begin position="456"/>
        <end position="465"/>
    </location>
</feature>
<evidence type="ECO:0000256" key="1">
    <source>
        <dbReference type="SAM" id="MobiDB-lite"/>
    </source>
</evidence>
<feature type="compositionally biased region" description="Polar residues" evidence="1">
    <location>
        <begin position="368"/>
        <end position="387"/>
    </location>
</feature>
<evidence type="ECO:0000313" key="3">
    <source>
        <dbReference type="Proteomes" id="UP001485043"/>
    </source>
</evidence>
<dbReference type="AlphaFoldDB" id="A0AAW1T9Y2"/>
<feature type="region of interest" description="Disordered" evidence="1">
    <location>
        <begin position="173"/>
        <end position="196"/>
    </location>
</feature>
<dbReference type="SUPFAM" id="SSF55961">
    <property type="entry name" value="Bet v1-like"/>
    <property type="match status" value="1"/>
</dbReference>
<accession>A0AAW1T9Y2</accession>
<feature type="compositionally biased region" description="Low complexity" evidence="1">
    <location>
        <begin position="348"/>
        <end position="357"/>
    </location>
</feature>
<feature type="compositionally biased region" description="Polar residues" evidence="1">
    <location>
        <begin position="241"/>
        <end position="262"/>
    </location>
</feature>
<protein>
    <submittedName>
        <fullName evidence="2">Uncharacterized protein</fullName>
    </submittedName>
</protein>
<reference evidence="2 3" key="1">
    <citation type="journal article" date="2024" name="Nat. Commun.">
        <title>Phylogenomics reveals the evolutionary origins of lichenization in chlorophyte algae.</title>
        <authorList>
            <person name="Puginier C."/>
            <person name="Libourel C."/>
            <person name="Otte J."/>
            <person name="Skaloud P."/>
            <person name="Haon M."/>
            <person name="Grisel S."/>
            <person name="Petersen M."/>
            <person name="Berrin J.G."/>
            <person name="Delaux P.M."/>
            <person name="Dal Grande F."/>
            <person name="Keller J."/>
        </authorList>
    </citation>
    <scope>NUCLEOTIDE SEQUENCE [LARGE SCALE GENOMIC DNA]</scope>
    <source>
        <strain evidence="2 3">SAG 2523</strain>
    </source>
</reference>
<proteinExistence type="predicted"/>
<feature type="compositionally biased region" description="Low complexity" evidence="1">
    <location>
        <begin position="440"/>
        <end position="455"/>
    </location>
</feature>
<keyword evidence="3" id="KW-1185">Reference proteome</keyword>
<feature type="compositionally biased region" description="Polar residues" evidence="1">
    <location>
        <begin position="397"/>
        <end position="421"/>
    </location>
</feature>
<name>A0AAW1T9Y2_9CHLO</name>
<evidence type="ECO:0000313" key="2">
    <source>
        <dbReference type="EMBL" id="KAK9865761.1"/>
    </source>
</evidence>
<comment type="caution">
    <text evidence="2">The sequence shown here is derived from an EMBL/GenBank/DDBJ whole genome shotgun (WGS) entry which is preliminary data.</text>
</comment>
<feature type="compositionally biased region" description="Polar residues" evidence="1">
    <location>
        <begin position="283"/>
        <end position="293"/>
    </location>
</feature>